<accession>A0A367RQ28</accession>
<dbReference type="AlphaFoldDB" id="A0A367RQ28"/>
<name>A0A367RQ28_NOSPU</name>
<evidence type="ECO:0000313" key="2">
    <source>
        <dbReference type="EMBL" id="RCJ37432.1"/>
    </source>
</evidence>
<evidence type="ECO:0000313" key="3">
    <source>
        <dbReference type="Proteomes" id="UP000252085"/>
    </source>
</evidence>
<feature type="domain" description="BD-FAE-like" evidence="1">
    <location>
        <begin position="1"/>
        <end position="109"/>
    </location>
</feature>
<reference evidence="2 3" key="1">
    <citation type="submission" date="2016-04" db="EMBL/GenBank/DDBJ databases">
        <authorList>
            <person name="Evans L.H."/>
            <person name="Alamgir A."/>
            <person name="Owens N."/>
            <person name="Weber N.D."/>
            <person name="Virtaneva K."/>
            <person name="Barbian K."/>
            <person name="Babar A."/>
            <person name="Rosenke K."/>
        </authorList>
    </citation>
    <scope>NUCLEOTIDE SEQUENCE [LARGE SCALE GENOMIC DNA]</scope>
    <source>
        <strain evidence="2">NIES-2108</strain>
    </source>
</reference>
<dbReference type="InterPro" id="IPR029058">
    <property type="entry name" value="AB_hydrolase_fold"/>
</dbReference>
<dbReference type="Proteomes" id="UP000252085">
    <property type="component" value="Unassembled WGS sequence"/>
</dbReference>
<dbReference type="Gene3D" id="3.40.50.1820">
    <property type="entry name" value="alpha/beta hydrolase"/>
    <property type="match status" value="1"/>
</dbReference>
<evidence type="ECO:0000259" key="1">
    <source>
        <dbReference type="Pfam" id="PF20434"/>
    </source>
</evidence>
<proteinExistence type="predicted"/>
<comment type="caution">
    <text evidence="2">The sequence shown here is derived from an EMBL/GenBank/DDBJ whole genome shotgun (WGS) entry which is preliminary data.</text>
</comment>
<dbReference type="Pfam" id="PF20434">
    <property type="entry name" value="BD-FAE"/>
    <property type="match status" value="1"/>
</dbReference>
<dbReference type="SUPFAM" id="SSF53474">
    <property type="entry name" value="alpha/beta-Hydrolases"/>
    <property type="match status" value="1"/>
</dbReference>
<protein>
    <recommendedName>
        <fullName evidence="1">BD-FAE-like domain-containing protein</fullName>
    </recommendedName>
</protein>
<dbReference type="EMBL" id="LXQE01000136">
    <property type="protein sequence ID" value="RCJ37432.1"/>
    <property type="molecule type" value="Genomic_DNA"/>
</dbReference>
<dbReference type="InterPro" id="IPR049492">
    <property type="entry name" value="BD-FAE-like_dom"/>
</dbReference>
<sequence>MLGVSSDVPELEGEIGLYKGVSSKVASVANFFGVSEILAIIGQSSDIDCTRADAPKAQLIGGPLSENTRKAKFASVVTYVTANGPPVLTVHGTEERTVSYAQAARLETVLRKVCVLSYFVTVKGAGHGDFGTLVLPLDNRVKAFFDKYLHRQCVEVSTAMINWRKFQENKDDK</sequence>
<organism evidence="2 3">
    <name type="scientific">Nostoc punctiforme NIES-2108</name>
    <dbReference type="NCBI Taxonomy" id="1356359"/>
    <lineage>
        <taxon>Bacteria</taxon>
        <taxon>Bacillati</taxon>
        <taxon>Cyanobacteriota</taxon>
        <taxon>Cyanophyceae</taxon>
        <taxon>Nostocales</taxon>
        <taxon>Nostocaceae</taxon>
        <taxon>Nostoc</taxon>
    </lineage>
</organism>
<gene>
    <name evidence="2" type="ORF">A6769_10985</name>
</gene>